<evidence type="ECO:0008006" key="5">
    <source>
        <dbReference type="Google" id="ProtNLM"/>
    </source>
</evidence>
<dbReference type="EMBL" id="JEMA01000345">
    <property type="protein sequence ID" value="KYF71298.1"/>
    <property type="molecule type" value="Genomic_DNA"/>
</dbReference>
<evidence type="ECO:0000313" key="3">
    <source>
        <dbReference type="EMBL" id="KYF71298.1"/>
    </source>
</evidence>
<dbReference type="RefSeq" id="WP_061607080.1">
    <property type="nucleotide sequence ID" value="NZ_JEMA01000345.1"/>
</dbReference>
<sequence>MRRRTPTHRAPGAPALGPRLAALAPVALAALTTAAAPSPALAAGTPLAAPLVESKWLKLDGVPKEWPVALTSLGIRVKGKPSKADLAAHAAIAYDDARVYVAADVTDDALRGGADHVKLVLGFPGGKVQEVALYPGEPGKTAGVVKLPGGKVAAGARVVEAPRSGGYTLEASIPWSAFPEAATTRVGLRAGLFVHDADGGGGVDAVVGSATSEAYGSLSPLSTEPELALADGLLKSKGLHGPPKYDLVVDVAGDAMRERVLVHERFLVVLGPGFRKGAQYYFEDLGVDASEGMLPALTARDLTGDGQAELILRKRTGSGARYREVMHVLQFGAGDAPRPIFQHEVAISTDKGSIVNEVDFVPDGTRMAIRVQPGKATRYDASNYAEGVETTYDPLLLPWGSIKSQLYKLTGGAFTKASEQRQAAAAGPRADGPRPARAEEARAAPKPAGLSPAEMLDKVYALYRRDRNASSNKPRFDLGADVAGGKEPERVLLHDRDIVVFGKGFRGGAGYAFMTLAQFASPADIRSVSARDLTGDGKAEIIVHGTVRAAAPKEAGAGTVDRDVVLIFRVEGESIQRIFAAEVARSLGDKKIAGELKFVRVGDKVGIELAPGRAVEWTEQTYPFNQDKGPVGGFEPLLLPWGGAQPVRYVWNGSTFAR</sequence>
<protein>
    <recommendedName>
        <fullName evidence="5">Secreted protein</fullName>
    </recommendedName>
</protein>
<dbReference type="Gene3D" id="2.60.40.1190">
    <property type="match status" value="1"/>
</dbReference>
<feature type="signal peptide" evidence="2">
    <location>
        <begin position="1"/>
        <end position="42"/>
    </location>
</feature>
<proteinExistence type="predicted"/>
<comment type="caution">
    <text evidence="3">The sequence shown here is derived from an EMBL/GenBank/DDBJ whole genome shotgun (WGS) entry which is preliminary data.</text>
</comment>
<evidence type="ECO:0000256" key="1">
    <source>
        <dbReference type="SAM" id="MobiDB-lite"/>
    </source>
</evidence>
<reference evidence="3 4" key="1">
    <citation type="submission" date="2014-02" db="EMBL/GenBank/DDBJ databases">
        <title>The small core and large imbalanced accessory genome model reveals a collaborative survival strategy of Sorangium cellulosum strains in nature.</title>
        <authorList>
            <person name="Han K."/>
            <person name="Peng R."/>
            <person name="Blom J."/>
            <person name="Li Y.-Z."/>
        </authorList>
    </citation>
    <scope>NUCLEOTIDE SEQUENCE [LARGE SCALE GENOMIC DNA]</scope>
    <source>
        <strain evidence="3 4">So0008-312</strain>
    </source>
</reference>
<feature type="compositionally biased region" description="Low complexity" evidence="1">
    <location>
        <begin position="420"/>
        <end position="430"/>
    </location>
</feature>
<dbReference type="OrthoDB" id="5484171at2"/>
<feature type="compositionally biased region" description="Basic and acidic residues" evidence="1">
    <location>
        <begin position="431"/>
        <end position="443"/>
    </location>
</feature>
<dbReference type="AlphaFoldDB" id="A0A150QUP7"/>
<feature type="region of interest" description="Disordered" evidence="1">
    <location>
        <begin position="419"/>
        <end position="449"/>
    </location>
</feature>
<evidence type="ECO:0000256" key="2">
    <source>
        <dbReference type="SAM" id="SignalP"/>
    </source>
</evidence>
<name>A0A150QUP7_SORCE</name>
<gene>
    <name evidence="3" type="ORF">BE15_44160</name>
</gene>
<keyword evidence="2" id="KW-0732">Signal</keyword>
<dbReference type="SUPFAM" id="SSF49344">
    <property type="entry name" value="CBD9-like"/>
    <property type="match status" value="1"/>
</dbReference>
<feature type="chain" id="PRO_5007567122" description="Secreted protein" evidence="2">
    <location>
        <begin position="43"/>
        <end position="658"/>
    </location>
</feature>
<evidence type="ECO:0000313" key="4">
    <source>
        <dbReference type="Proteomes" id="UP000075260"/>
    </source>
</evidence>
<organism evidence="3 4">
    <name type="scientific">Sorangium cellulosum</name>
    <name type="common">Polyangium cellulosum</name>
    <dbReference type="NCBI Taxonomy" id="56"/>
    <lineage>
        <taxon>Bacteria</taxon>
        <taxon>Pseudomonadati</taxon>
        <taxon>Myxococcota</taxon>
        <taxon>Polyangia</taxon>
        <taxon>Polyangiales</taxon>
        <taxon>Polyangiaceae</taxon>
        <taxon>Sorangium</taxon>
    </lineage>
</organism>
<accession>A0A150QUP7</accession>
<dbReference type="Proteomes" id="UP000075260">
    <property type="component" value="Unassembled WGS sequence"/>
</dbReference>